<dbReference type="RefSeq" id="WP_264841507.1">
    <property type="nucleotide sequence ID" value="NZ_AP025628.1"/>
</dbReference>
<comment type="subcellular location">
    <subcellularLocation>
        <location evidence="6">Cytoplasm</location>
    </subcellularLocation>
</comment>
<dbReference type="PANTHER" id="PTHR12532:SF6">
    <property type="entry name" value="TRANSCRIPTIONAL REGULATORY PROTEIN YEBC-RELATED"/>
    <property type="match status" value="1"/>
</dbReference>
<evidence type="ECO:0000256" key="2">
    <source>
        <dbReference type="ARBA" id="ARBA00022490"/>
    </source>
</evidence>
<dbReference type="EMBL" id="AP025628">
    <property type="protein sequence ID" value="BDG60812.1"/>
    <property type="molecule type" value="Genomic_DNA"/>
</dbReference>
<reference evidence="9" key="1">
    <citation type="submission" date="2022-03" db="EMBL/GenBank/DDBJ databases">
        <title>Complete genome sequence of Caldinitratiruptor microaerophilus.</title>
        <authorList>
            <person name="Mukaiyama R."/>
            <person name="Nishiyama T."/>
            <person name="Ueda K."/>
        </authorList>
    </citation>
    <scope>NUCLEOTIDE SEQUENCE</scope>
    <source>
        <strain evidence="9">JCM 16183</strain>
    </source>
</reference>
<dbReference type="InterPro" id="IPR026564">
    <property type="entry name" value="Transcrip_reg_TACO1-like_dom3"/>
</dbReference>
<accession>A0AA35CKC2</accession>
<dbReference type="Proteomes" id="UP001163687">
    <property type="component" value="Chromosome"/>
</dbReference>
<keyword evidence="10" id="KW-1185">Reference proteome</keyword>
<dbReference type="Pfam" id="PF20772">
    <property type="entry name" value="TACO1_YebC_N"/>
    <property type="match status" value="1"/>
</dbReference>
<keyword evidence="5 6" id="KW-0804">Transcription</keyword>
<dbReference type="Gene3D" id="1.10.10.200">
    <property type="match status" value="1"/>
</dbReference>
<dbReference type="InterPro" id="IPR048300">
    <property type="entry name" value="TACO1_YebC-like_2nd/3rd_dom"/>
</dbReference>
<dbReference type="AlphaFoldDB" id="A0AA35CKC2"/>
<gene>
    <name evidence="9" type="ORF">caldi_19020</name>
</gene>
<dbReference type="GO" id="GO:0005829">
    <property type="term" value="C:cytosol"/>
    <property type="evidence" value="ECO:0007669"/>
    <property type="project" value="TreeGrafter"/>
</dbReference>
<dbReference type="SUPFAM" id="SSF75625">
    <property type="entry name" value="YebC-like"/>
    <property type="match status" value="1"/>
</dbReference>
<evidence type="ECO:0000256" key="5">
    <source>
        <dbReference type="ARBA" id="ARBA00023163"/>
    </source>
</evidence>
<dbReference type="Gene3D" id="3.30.70.980">
    <property type="match status" value="2"/>
</dbReference>
<dbReference type="NCBIfam" id="NF001030">
    <property type="entry name" value="PRK00110.1"/>
    <property type="match status" value="1"/>
</dbReference>
<dbReference type="NCBIfam" id="TIGR01033">
    <property type="entry name" value="YebC/PmpR family DNA-binding transcriptional regulator"/>
    <property type="match status" value="1"/>
</dbReference>
<dbReference type="FunFam" id="1.10.10.200:FF:000002">
    <property type="entry name" value="Probable transcriptional regulatory protein CLM62_37755"/>
    <property type="match status" value="1"/>
</dbReference>
<dbReference type="Pfam" id="PF01709">
    <property type="entry name" value="Transcrip_reg"/>
    <property type="match status" value="1"/>
</dbReference>
<proteinExistence type="inferred from homology"/>
<evidence type="ECO:0000256" key="4">
    <source>
        <dbReference type="ARBA" id="ARBA00023125"/>
    </source>
</evidence>
<evidence type="ECO:0000256" key="1">
    <source>
        <dbReference type="ARBA" id="ARBA00008724"/>
    </source>
</evidence>
<dbReference type="KEGG" id="cmic:caldi_19020"/>
<evidence type="ECO:0000259" key="8">
    <source>
        <dbReference type="Pfam" id="PF20772"/>
    </source>
</evidence>
<dbReference type="InterPro" id="IPR002876">
    <property type="entry name" value="Transcrip_reg_TACO1-like"/>
</dbReference>
<evidence type="ECO:0000313" key="10">
    <source>
        <dbReference type="Proteomes" id="UP001163687"/>
    </source>
</evidence>
<organism evidence="9 10">
    <name type="scientific">Caldinitratiruptor microaerophilus</name>
    <dbReference type="NCBI Taxonomy" id="671077"/>
    <lineage>
        <taxon>Bacteria</taxon>
        <taxon>Bacillati</taxon>
        <taxon>Bacillota</taxon>
        <taxon>Clostridia</taxon>
        <taxon>Eubacteriales</taxon>
        <taxon>Symbiobacteriaceae</taxon>
        <taxon>Caldinitratiruptor</taxon>
    </lineage>
</organism>
<dbReference type="NCBIfam" id="NF009044">
    <property type="entry name" value="PRK12378.1"/>
    <property type="match status" value="1"/>
</dbReference>
<dbReference type="InterPro" id="IPR017856">
    <property type="entry name" value="Integrase-like_N"/>
</dbReference>
<feature type="domain" description="TACO1/YebC-like N-terminal" evidence="8">
    <location>
        <begin position="5"/>
        <end position="76"/>
    </location>
</feature>
<dbReference type="InterPro" id="IPR049083">
    <property type="entry name" value="TACO1_YebC_N"/>
</dbReference>
<keyword evidence="4 6" id="KW-0238">DNA-binding</keyword>
<feature type="domain" description="TACO1/YebC-like second and third" evidence="7">
    <location>
        <begin position="82"/>
        <end position="239"/>
    </location>
</feature>
<comment type="similarity">
    <text evidence="1 6">Belongs to the TACO1 family.</text>
</comment>
<dbReference type="GO" id="GO:0006355">
    <property type="term" value="P:regulation of DNA-templated transcription"/>
    <property type="evidence" value="ECO:0007669"/>
    <property type="project" value="UniProtKB-UniRule"/>
</dbReference>
<evidence type="ECO:0000256" key="3">
    <source>
        <dbReference type="ARBA" id="ARBA00023015"/>
    </source>
</evidence>
<dbReference type="InterPro" id="IPR029072">
    <property type="entry name" value="YebC-like"/>
</dbReference>
<name>A0AA35CKC2_9FIRM</name>
<dbReference type="PANTHER" id="PTHR12532">
    <property type="entry name" value="TRANSLATIONAL ACTIVATOR OF CYTOCHROME C OXIDASE 1"/>
    <property type="match status" value="1"/>
</dbReference>
<dbReference type="GO" id="GO:0003677">
    <property type="term" value="F:DNA binding"/>
    <property type="evidence" value="ECO:0007669"/>
    <property type="project" value="UniProtKB-UniRule"/>
</dbReference>
<keyword evidence="2 6" id="KW-0963">Cytoplasm</keyword>
<keyword evidence="3 6" id="KW-0805">Transcription regulation</keyword>
<evidence type="ECO:0000256" key="6">
    <source>
        <dbReference type="HAMAP-Rule" id="MF_00693"/>
    </source>
</evidence>
<dbReference type="HAMAP" id="MF_00693">
    <property type="entry name" value="Transcrip_reg_TACO1"/>
    <property type="match status" value="1"/>
</dbReference>
<evidence type="ECO:0000313" key="9">
    <source>
        <dbReference type="EMBL" id="BDG60812.1"/>
    </source>
</evidence>
<protein>
    <recommendedName>
        <fullName evidence="6">Probable transcriptional regulatory protein caldi_19020</fullName>
    </recommendedName>
</protein>
<sequence>MSGHSKWAQIKRTKAKNDAERGRLFSRLAKDILSAARAGGGNPDANLRLKVAIEKAREANMPVENIERLIARATGQAGGSAYEEVVYEGYGPGGVAILMEILTDNRNRTAADIRSIFNKHGGSLGESGSVAWMFARKGVIRVNRAENDITEDDLLAVVLDAGAEDLRAEDDAFEITTAPDDLDGVLRALERAGVKVEEGKVQRVPVTTVEVSGETARRLLRLLEVLDQNDDVQNVYANFDIPEGELAALEG</sequence>
<evidence type="ECO:0000259" key="7">
    <source>
        <dbReference type="Pfam" id="PF01709"/>
    </source>
</evidence>